<organism evidence="8 9">
    <name type="scientific">Iocasia fonsfrigidae</name>
    <dbReference type="NCBI Taxonomy" id="2682810"/>
    <lineage>
        <taxon>Bacteria</taxon>
        <taxon>Bacillati</taxon>
        <taxon>Bacillota</taxon>
        <taxon>Clostridia</taxon>
        <taxon>Halanaerobiales</taxon>
        <taxon>Halanaerobiaceae</taxon>
        <taxon>Iocasia</taxon>
    </lineage>
</organism>
<dbReference type="Proteomes" id="UP000665020">
    <property type="component" value="Chromosome"/>
</dbReference>
<dbReference type="EMBL" id="CP046640">
    <property type="protein sequence ID" value="QTL98481.1"/>
    <property type="molecule type" value="Genomic_DNA"/>
</dbReference>
<dbReference type="NCBIfam" id="TIGR02980">
    <property type="entry name" value="SigBFG"/>
    <property type="match status" value="1"/>
</dbReference>
<feature type="domain" description="HTH cro/C1-type" evidence="7">
    <location>
        <begin position="223"/>
        <end position="243"/>
    </location>
</feature>
<evidence type="ECO:0000256" key="2">
    <source>
        <dbReference type="ARBA" id="ARBA00022969"/>
    </source>
</evidence>
<dbReference type="PRINTS" id="PR00046">
    <property type="entry name" value="SIGMA70FCT"/>
</dbReference>
<accession>A0A8A7KAJ9</accession>
<dbReference type="InterPro" id="IPR001387">
    <property type="entry name" value="Cro/C1-type_HTH"/>
</dbReference>
<dbReference type="PANTHER" id="PTHR30603">
    <property type="entry name" value="RNA POLYMERASE SIGMA FACTOR RPO"/>
    <property type="match status" value="1"/>
</dbReference>
<dbReference type="KEGG" id="ifn:GM661_11130"/>
<protein>
    <submittedName>
        <fullName evidence="8">SigB/SigF/SigG family RNA polymerase sigma factor</fullName>
    </submittedName>
</protein>
<dbReference type="InterPro" id="IPR050239">
    <property type="entry name" value="Sigma-70_RNA_pol_init_factors"/>
</dbReference>
<dbReference type="Gene3D" id="1.10.10.10">
    <property type="entry name" value="Winged helix-like DNA-binding domain superfamily/Winged helix DNA-binding domain"/>
    <property type="match status" value="2"/>
</dbReference>
<evidence type="ECO:0000256" key="6">
    <source>
        <dbReference type="ARBA" id="ARBA00023163"/>
    </source>
</evidence>
<dbReference type="GO" id="GO:0016987">
    <property type="term" value="F:sigma factor activity"/>
    <property type="evidence" value="ECO:0007669"/>
    <property type="project" value="UniProtKB-KW"/>
</dbReference>
<dbReference type="Pfam" id="PF04542">
    <property type="entry name" value="Sigma70_r2"/>
    <property type="match status" value="1"/>
</dbReference>
<evidence type="ECO:0000256" key="4">
    <source>
        <dbReference type="ARBA" id="ARBA00023082"/>
    </source>
</evidence>
<evidence type="ECO:0000259" key="7">
    <source>
        <dbReference type="PROSITE" id="PS50943"/>
    </source>
</evidence>
<dbReference type="InterPro" id="IPR013325">
    <property type="entry name" value="RNA_pol_sigma_r2"/>
</dbReference>
<dbReference type="CDD" id="cd06171">
    <property type="entry name" value="Sigma70_r4"/>
    <property type="match status" value="1"/>
</dbReference>
<evidence type="ECO:0000313" key="9">
    <source>
        <dbReference type="Proteomes" id="UP000665020"/>
    </source>
</evidence>
<dbReference type="SUPFAM" id="SSF88946">
    <property type="entry name" value="Sigma2 domain of RNA polymerase sigma factors"/>
    <property type="match status" value="1"/>
</dbReference>
<evidence type="ECO:0000256" key="1">
    <source>
        <dbReference type="ARBA" id="ARBA00007788"/>
    </source>
</evidence>
<keyword evidence="9" id="KW-1185">Reference proteome</keyword>
<keyword evidence="5" id="KW-0238">DNA-binding</keyword>
<dbReference type="InterPro" id="IPR007630">
    <property type="entry name" value="RNA_pol_sigma70_r4"/>
</dbReference>
<evidence type="ECO:0000256" key="3">
    <source>
        <dbReference type="ARBA" id="ARBA00023015"/>
    </source>
</evidence>
<dbReference type="InterPro" id="IPR036388">
    <property type="entry name" value="WH-like_DNA-bd_sf"/>
</dbReference>
<evidence type="ECO:0000256" key="5">
    <source>
        <dbReference type="ARBA" id="ARBA00023125"/>
    </source>
</evidence>
<dbReference type="InterPro" id="IPR000943">
    <property type="entry name" value="RNA_pol_sigma70"/>
</dbReference>
<keyword evidence="4" id="KW-0731">Sigma factor</keyword>
<keyword evidence="3" id="KW-0805">Transcription regulation</keyword>
<dbReference type="InterPro" id="IPR007624">
    <property type="entry name" value="RNA_pol_sigma70_r3"/>
</dbReference>
<dbReference type="RefSeq" id="WP_230866901.1">
    <property type="nucleotide sequence ID" value="NZ_CP046640.1"/>
</dbReference>
<dbReference type="PANTHER" id="PTHR30603:SF17">
    <property type="entry name" value="RNA POLYMERASE SIGMA-G FACTOR"/>
    <property type="match status" value="1"/>
</dbReference>
<gene>
    <name evidence="8" type="ORF">GM661_11130</name>
</gene>
<sequence length="253" mass="29214">MNYSMIDLPDLELLSEEETRYYIRLAQQGDKSALEKVVEHNLRLVLKVSYRFKNSGYDLQDLFQVGVIGIIKAVEGFDLERGIKFSTYAVAKIIGEIRLHLRDDGLIKVSRSLKKIARVVRQKEEELSQKNNQSPSISELASETGYSREDIIQALEADKNPASIYQTINPDSNNDLYLLDSLANKSAEKELDNFDKLELVEVLRRLDKRSRKIIFLRYFEDKTQQEIAEEIGVSQVQVSRLEKKILKELRMSL</sequence>
<keyword evidence="6" id="KW-0804">Transcription</keyword>
<dbReference type="InterPro" id="IPR013324">
    <property type="entry name" value="RNA_pol_sigma_r3/r4-like"/>
</dbReference>
<dbReference type="NCBIfam" id="TIGR02937">
    <property type="entry name" value="sigma70-ECF"/>
    <property type="match status" value="1"/>
</dbReference>
<comment type="similarity">
    <text evidence="1">Belongs to the sigma-70 factor family.</text>
</comment>
<dbReference type="SUPFAM" id="SSF88659">
    <property type="entry name" value="Sigma3 and sigma4 domains of RNA polymerase sigma factors"/>
    <property type="match status" value="2"/>
</dbReference>
<dbReference type="InterPro" id="IPR014322">
    <property type="entry name" value="RNA_pol_sigma-B/F/G"/>
</dbReference>
<dbReference type="PROSITE" id="PS00716">
    <property type="entry name" value="SIGMA70_2"/>
    <property type="match status" value="1"/>
</dbReference>
<keyword evidence="2" id="KW-0749">Sporulation</keyword>
<dbReference type="InterPro" id="IPR007627">
    <property type="entry name" value="RNA_pol_sigma70_r2"/>
</dbReference>
<dbReference type="GO" id="GO:0030435">
    <property type="term" value="P:sporulation resulting in formation of a cellular spore"/>
    <property type="evidence" value="ECO:0007669"/>
    <property type="project" value="UniProtKB-KW"/>
</dbReference>
<proteinExistence type="inferred from homology"/>
<dbReference type="Gene3D" id="1.20.120.1810">
    <property type="match status" value="1"/>
</dbReference>
<dbReference type="GO" id="GO:0006352">
    <property type="term" value="P:DNA-templated transcription initiation"/>
    <property type="evidence" value="ECO:0007669"/>
    <property type="project" value="InterPro"/>
</dbReference>
<reference evidence="8" key="1">
    <citation type="submission" date="2019-12" db="EMBL/GenBank/DDBJ databases">
        <authorList>
            <person name="zhang j."/>
            <person name="sun C.M."/>
        </authorList>
    </citation>
    <scope>NUCLEOTIDE SEQUENCE</scope>
    <source>
        <strain evidence="8">NS-1</strain>
    </source>
</reference>
<dbReference type="Pfam" id="PF04539">
    <property type="entry name" value="Sigma70_r3"/>
    <property type="match status" value="1"/>
</dbReference>
<dbReference type="PROSITE" id="PS50943">
    <property type="entry name" value="HTH_CROC1"/>
    <property type="match status" value="1"/>
</dbReference>
<evidence type="ECO:0000313" key="8">
    <source>
        <dbReference type="EMBL" id="QTL98481.1"/>
    </source>
</evidence>
<dbReference type="GO" id="GO:0003677">
    <property type="term" value="F:DNA binding"/>
    <property type="evidence" value="ECO:0007669"/>
    <property type="project" value="UniProtKB-KW"/>
</dbReference>
<dbReference type="InterPro" id="IPR014284">
    <property type="entry name" value="RNA_pol_sigma-70_dom"/>
</dbReference>
<dbReference type="AlphaFoldDB" id="A0A8A7KAJ9"/>
<dbReference type="Pfam" id="PF04545">
    <property type="entry name" value="Sigma70_r4"/>
    <property type="match status" value="1"/>
</dbReference>
<name>A0A8A7KAJ9_9FIRM</name>